<proteinExistence type="predicted"/>
<protein>
    <submittedName>
        <fullName evidence="1">Putative secreted protein</fullName>
    </submittedName>
</protein>
<accession>A0A6B0UJE5</accession>
<organism evidence="1">
    <name type="scientific">Ixodes ricinus</name>
    <name type="common">Common tick</name>
    <name type="synonym">Acarus ricinus</name>
    <dbReference type="NCBI Taxonomy" id="34613"/>
    <lineage>
        <taxon>Eukaryota</taxon>
        <taxon>Metazoa</taxon>
        <taxon>Ecdysozoa</taxon>
        <taxon>Arthropoda</taxon>
        <taxon>Chelicerata</taxon>
        <taxon>Arachnida</taxon>
        <taxon>Acari</taxon>
        <taxon>Parasitiformes</taxon>
        <taxon>Ixodida</taxon>
        <taxon>Ixodoidea</taxon>
        <taxon>Ixodidae</taxon>
        <taxon>Ixodinae</taxon>
        <taxon>Ixodes</taxon>
    </lineage>
</organism>
<reference evidence="1" key="1">
    <citation type="submission" date="2019-12" db="EMBL/GenBank/DDBJ databases">
        <title>An insight into the sialome of adult female Ixodes ricinus ticks feeding for 6 days.</title>
        <authorList>
            <person name="Perner J."/>
            <person name="Ribeiro J.M.C."/>
        </authorList>
    </citation>
    <scope>NUCLEOTIDE SEQUENCE</scope>
    <source>
        <strain evidence="1">Semi-engorged</strain>
        <tissue evidence="1">Salivary glands</tissue>
    </source>
</reference>
<evidence type="ECO:0000313" key="1">
    <source>
        <dbReference type="EMBL" id="MXU89797.1"/>
    </source>
</evidence>
<sequence length="110" mass="12529">MGCCRVLAVSWMFGRHVAYAVGIRWKYLHNRVGSSVLRLQLGGLSSRNRCSFHHHHVTYCIVERGTVSLVIPSFSASLRIQNRLPGFLPQIVDTPLVFCVRWDQFLEVAC</sequence>
<dbReference type="AlphaFoldDB" id="A0A6B0UJE5"/>
<name>A0A6B0UJE5_IXORI</name>
<dbReference type="EMBL" id="GIFC01007714">
    <property type="protein sequence ID" value="MXU89797.1"/>
    <property type="molecule type" value="Transcribed_RNA"/>
</dbReference>